<feature type="binding site" evidence="11">
    <location>
        <position position="301"/>
    </location>
    <ligand>
        <name>Mg(2+)</name>
        <dbReference type="ChEBI" id="CHEBI:18420"/>
    </ligand>
</feature>
<evidence type="ECO:0000256" key="4">
    <source>
        <dbReference type="ARBA" id="ARBA00022679"/>
    </source>
</evidence>
<keyword evidence="5 10" id="KW-0479">Metal-binding</keyword>
<dbReference type="PIRSF" id="PIRSF006268">
    <property type="entry name" value="ApbE"/>
    <property type="match status" value="1"/>
</dbReference>
<evidence type="ECO:0000256" key="5">
    <source>
        <dbReference type="ARBA" id="ARBA00022723"/>
    </source>
</evidence>
<keyword evidence="12" id="KW-0997">Cell inner membrane</keyword>
<dbReference type="SUPFAM" id="SSF143631">
    <property type="entry name" value="ApbE-like"/>
    <property type="match status" value="1"/>
</dbReference>
<evidence type="ECO:0000256" key="1">
    <source>
        <dbReference type="ARBA" id="ARBA00011955"/>
    </source>
</evidence>
<dbReference type="GO" id="GO:0005886">
    <property type="term" value="C:plasma membrane"/>
    <property type="evidence" value="ECO:0007669"/>
    <property type="project" value="UniProtKB-SubCell"/>
</dbReference>
<evidence type="ECO:0000256" key="7">
    <source>
        <dbReference type="ARBA" id="ARBA00022842"/>
    </source>
</evidence>
<evidence type="ECO:0000313" key="14">
    <source>
        <dbReference type="Proteomes" id="UP000262969"/>
    </source>
</evidence>
<evidence type="ECO:0000256" key="6">
    <source>
        <dbReference type="ARBA" id="ARBA00022827"/>
    </source>
</evidence>
<sequence length="348" mass="39385">MSKKLVILSLLLTILITTTSCSVKEQNRYSTQFLELFNTVTEIVGYSDSKEDFSVFSQLIYDNLEEYHQLYDKYKEYEGIHNIKSINDNAGIKPVKVDQRIIDLLLYSKDIYELSGGGVNVGMGSVLEIWHDYREEGINDPESAKLPPMEQLEAANLHTDIYKLIIDEIASTVYLSDKHMKLDVGAIAKGYATEQVCKIAEENGYKNFLISVGGNVRAVGKKGPKKELWSVGIQNPDRYSEQQSLFTLEITDLSLVASGDYERYYTVDGKRYHHIINPATLMPSEYFTSVSVICKDSGLADALSTTIYNMSFEEGKALIESLDDVEALWVFQDGELEYSENFENLIKK</sequence>
<evidence type="ECO:0000256" key="2">
    <source>
        <dbReference type="ARBA" id="ARBA00016337"/>
    </source>
</evidence>
<gene>
    <name evidence="13" type="ORF">DHW61_02295</name>
</gene>
<organism evidence="13 14">
    <name type="scientific">Lachnoclostridium phytofermentans</name>
    <dbReference type="NCBI Taxonomy" id="66219"/>
    <lineage>
        <taxon>Bacteria</taxon>
        <taxon>Bacillati</taxon>
        <taxon>Bacillota</taxon>
        <taxon>Clostridia</taxon>
        <taxon>Lachnospirales</taxon>
        <taxon>Lachnospiraceae</taxon>
    </lineage>
</organism>
<evidence type="ECO:0000256" key="12">
    <source>
        <dbReference type="RuleBase" id="RU363002"/>
    </source>
</evidence>
<proteinExistence type="inferred from homology"/>
<dbReference type="GO" id="GO:0046872">
    <property type="term" value="F:metal ion binding"/>
    <property type="evidence" value="ECO:0007669"/>
    <property type="project" value="UniProtKB-UniRule"/>
</dbReference>
<keyword evidence="12" id="KW-0472">Membrane</keyword>
<feature type="binding site" evidence="11">
    <location>
        <position position="186"/>
    </location>
    <ligand>
        <name>Mg(2+)</name>
        <dbReference type="ChEBI" id="CHEBI:18420"/>
    </ligand>
</feature>
<comment type="similarity">
    <text evidence="10 12">Belongs to the ApbE family.</text>
</comment>
<keyword evidence="7 10" id="KW-0460">Magnesium</keyword>
<accession>A0A3D2X3G9</accession>
<evidence type="ECO:0000313" key="13">
    <source>
        <dbReference type="EMBL" id="HCL01237.1"/>
    </source>
</evidence>
<comment type="function">
    <text evidence="12">Flavin transferase that catalyzes the transfer of the FMN moiety of FAD and its covalent binding to the hydroxyl group of a threonine residue in a target flavoprotein.</text>
</comment>
<evidence type="ECO:0000256" key="10">
    <source>
        <dbReference type="PIRNR" id="PIRNR006268"/>
    </source>
</evidence>
<dbReference type="PANTHER" id="PTHR30040">
    <property type="entry name" value="THIAMINE BIOSYNTHESIS LIPOPROTEIN APBE"/>
    <property type="match status" value="1"/>
</dbReference>
<evidence type="ECO:0000256" key="11">
    <source>
        <dbReference type="PIRSR" id="PIRSR006268-2"/>
    </source>
</evidence>
<keyword evidence="12" id="KW-0449">Lipoprotein</keyword>
<keyword evidence="6 10" id="KW-0274">FAD</keyword>
<dbReference type="PANTHER" id="PTHR30040:SF2">
    <property type="entry name" value="FAD:PROTEIN FMN TRANSFERASE"/>
    <property type="match status" value="1"/>
</dbReference>
<dbReference type="Gene3D" id="3.10.520.10">
    <property type="entry name" value="ApbE-like domains"/>
    <property type="match status" value="1"/>
</dbReference>
<feature type="signal peptide" evidence="12">
    <location>
        <begin position="1"/>
        <end position="23"/>
    </location>
</feature>
<keyword evidence="12" id="KW-1003">Cell membrane</keyword>
<feature type="binding site" evidence="11">
    <location>
        <position position="305"/>
    </location>
    <ligand>
        <name>Mg(2+)</name>
        <dbReference type="ChEBI" id="CHEBI:18420"/>
    </ligand>
</feature>
<dbReference type="EMBL" id="DPVV01000085">
    <property type="protein sequence ID" value="HCL01237.1"/>
    <property type="molecule type" value="Genomic_DNA"/>
</dbReference>
<dbReference type="InterPro" id="IPR003374">
    <property type="entry name" value="ApbE-like_sf"/>
</dbReference>
<keyword evidence="3 10" id="KW-0285">Flavoprotein</keyword>
<protein>
    <recommendedName>
        <fullName evidence="2 10">FAD:protein FMN transferase</fullName>
        <ecNumber evidence="1 10">2.7.1.180</ecNumber>
    </recommendedName>
    <alternativeName>
        <fullName evidence="8 10">Flavin transferase</fullName>
    </alternativeName>
</protein>
<dbReference type="InterPro" id="IPR024932">
    <property type="entry name" value="ApbE"/>
</dbReference>
<evidence type="ECO:0000256" key="8">
    <source>
        <dbReference type="ARBA" id="ARBA00031306"/>
    </source>
</evidence>
<dbReference type="GO" id="GO:0016740">
    <property type="term" value="F:transferase activity"/>
    <property type="evidence" value="ECO:0007669"/>
    <property type="project" value="UniProtKB-UniRule"/>
</dbReference>
<comment type="caution">
    <text evidence="13">The sequence shown here is derived from an EMBL/GenBank/DDBJ whole genome shotgun (WGS) entry which is preliminary data.</text>
</comment>
<dbReference type="Proteomes" id="UP000262969">
    <property type="component" value="Unassembled WGS sequence"/>
</dbReference>
<keyword evidence="4 10" id="KW-0808">Transferase</keyword>
<reference evidence="13 14" key="1">
    <citation type="journal article" date="2018" name="Nat. Biotechnol.">
        <title>A standardized bacterial taxonomy based on genome phylogeny substantially revises the tree of life.</title>
        <authorList>
            <person name="Parks D.H."/>
            <person name="Chuvochina M."/>
            <person name="Waite D.W."/>
            <person name="Rinke C."/>
            <person name="Skarshewski A."/>
            <person name="Chaumeil P.A."/>
            <person name="Hugenholtz P."/>
        </authorList>
    </citation>
    <scope>NUCLEOTIDE SEQUENCE [LARGE SCALE GENOMIC DNA]</scope>
    <source>
        <strain evidence="13">UBA11728</strain>
    </source>
</reference>
<evidence type="ECO:0000256" key="9">
    <source>
        <dbReference type="ARBA" id="ARBA00048540"/>
    </source>
</evidence>
<dbReference type="AlphaFoldDB" id="A0A3D2X3G9"/>
<dbReference type="PROSITE" id="PS51257">
    <property type="entry name" value="PROKAR_LIPOPROTEIN"/>
    <property type="match status" value="1"/>
</dbReference>
<evidence type="ECO:0000256" key="3">
    <source>
        <dbReference type="ARBA" id="ARBA00022630"/>
    </source>
</evidence>
<dbReference type="EC" id="2.7.1.180" evidence="1 10"/>
<feature type="chain" id="PRO_5017497087" description="FAD:protein FMN transferase" evidence="12">
    <location>
        <begin position="24"/>
        <end position="348"/>
    </location>
</feature>
<comment type="catalytic activity">
    <reaction evidence="9 10 12">
        <text>L-threonyl-[protein] + FAD = FMN-L-threonyl-[protein] + AMP + H(+)</text>
        <dbReference type="Rhea" id="RHEA:36847"/>
        <dbReference type="Rhea" id="RHEA-COMP:11060"/>
        <dbReference type="Rhea" id="RHEA-COMP:11061"/>
        <dbReference type="ChEBI" id="CHEBI:15378"/>
        <dbReference type="ChEBI" id="CHEBI:30013"/>
        <dbReference type="ChEBI" id="CHEBI:57692"/>
        <dbReference type="ChEBI" id="CHEBI:74257"/>
        <dbReference type="ChEBI" id="CHEBI:456215"/>
        <dbReference type="EC" id="2.7.1.180"/>
    </reaction>
</comment>
<name>A0A3D2X3G9_9FIRM</name>
<comment type="subcellular location">
    <subcellularLocation>
        <location evidence="12">Cell inner membrane</location>
        <topology evidence="12">Lipid-anchor</topology>
        <orientation evidence="12">Periplasmic side</orientation>
    </subcellularLocation>
</comment>
<keyword evidence="12" id="KW-0732">Signal</keyword>
<comment type="cofactor">
    <cofactor evidence="11">
        <name>Mg(2+)</name>
        <dbReference type="ChEBI" id="CHEBI:18420"/>
    </cofactor>
    <cofactor evidence="11">
        <name>Mn(2+)</name>
        <dbReference type="ChEBI" id="CHEBI:29035"/>
    </cofactor>
    <text evidence="11">Magnesium. Can also use manganese.</text>
</comment>
<dbReference type="Pfam" id="PF02424">
    <property type="entry name" value="ApbE"/>
    <property type="match status" value="1"/>
</dbReference>